<keyword evidence="5" id="KW-0285">Flavoprotein</keyword>
<dbReference type="SUPFAM" id="SSF51730">
    <property type="entry name" value="FAD-linked oxidoreductase"/>
    <property type="match status" value="1"/>
</dbReference>
<keyword evidence="8" id="KW-1185">Reference proteome</keyword>
<keyword evidence="3 5" id="KW-0560">Oxidoreductase</keyword>
<evidence type="ECO:0000259" key="6">
    <source>
        <dbReference type="Pfam" id="PF01619"/>
    </source>
</evidence>
<comment type="pathway">
    <text evidence="1">Amino-acid degradation; L-proline degradation into L-glutamate; L-glutamate from L-proline: step 1/2.</text>
</comment>
<dbReference type="InterPro" id="IPR015659">
    <property type="entry name" value="Proline_oxidase"/>
</dbReference>
<keyword evidence="4 5" id="KW-0642">Proline metabolism</keyword>
<comment type="catalytic activity">
    <reaction evidence="5">
        <text>L-proline + a quinone = (S)-1-pyrroline-5-carboxylate + a quinol + H(+)</text>
        <dbReference type="Rhea" id="RHEA:23784"/>
        <dbReference type="ChEBI" id="CHEBI:15378"/>
        <dbReference type="ChEBI" id="CHEBI:17388"/>
        <dbReference type="ChEBI" id="CHEBI:24646"/>
        <dbReference type="ChEBI" id="CHEBI:60039"/>
        <dbReference type="ChEBI" id="CHEBI:132124"/>
        <dbReference type="EC" id="1.5.5.2"/>
    </reaction>
</comment>
<feature type="domain" description="Proline dehydrogenase" evidence="6">
    <location>
        <begin position="2"/>
        <end position="131"/>
    </location>
</feature>
<sequence>MISERRRAAQHGYEVPLHPDFHSTTAMYEQSVERLLDQVAKAPEHVYFMIATHNAASVSHAQEQMAVRGLKADCSAVLFGQLYGMADHLSCKLAYYLTAQGGYLVYKSVPYGRLVDTLPYLQRRAVENSSMLGGTGLECRVLQSALRDRLYRKRTAI</sequence>
<name>A0ABY7FWX8_MYAAR</name>
<gene>
    <name evidence="7" type="ORF">MAR_012396</name>
</gene>
<dbReference type="PANTHER" id="PTHR13914:SF0">
    <property type="entry name" value="PROLINE DEHYDROGENASE 1, MITOCHONDRIAL"/>
    <property type="match status" value="1"/>
</dbReference>
<dbReference type="EMBL" id="CP111025">
    <property type="protein sequence ID" value="WAR26692.1"/>
    <property type="molecule type" value="Genomic_DNA"/>
</dbReference>
<dbReference type="EC" id="1.5.5.2" evidence="5"/>
<evidence type="ECO:0000256" key="3">
    <source>
        <dbReference type="ARBA" id="ARBA00023002"/>
    </source>
</evidence>
<keyword evidence="5" id="KW-0274">FAD</keyword>
<dbReference type="Pfam" id="PF01619">
    <property type="entry name" value="Pro_dh"/>
    <property type="match status" value="1"/>
</dbReference>
<organism evidence="7 8">
    <name type="scientific">Mya arenaria</name>
    <name type="common">Soft-shell clam</name>
    <dbReference type="NCBI Taxonomy" id="6604"/>
    <lineage>
        <taxon>Eukaryota</taxon>
        <taxon>Metazoa</taxon>
        <taxon>Spiralia</taxon>
        <taxon>Lophotrochozoa</taxon>
        <taxon>Mollusca</taxon>
        <taxon>Bivalvia</taxon>
        <taxon>Autobranchia</taxon>
        <taxon>Heteroconchia</taxon>
        <taxon>Euheterodonta</taxon>
        <taxon>Imparidentia</taxon>
        <taxon>Neoheterodontei</taxon>
        <taxon>Myida</taxon>
        <taxon>Myoidea</taxon>
        <taxon>Myidae</taxon>
        <taxon>Mya</taxon>
    </lineage>
</organism>
<proteinExistence type="inferred from homology"/>
<evidence type="ECO:0000256" key="2">
    <source>
        <dbReference type="ARBA" id="ARBA00005869"/>
    </source>
</evidence>
<protein>
    <recommendedName>
        <fullName evidence="5">Proline dehydrogenase</fullName>
        <ecNumber evidence="5">1.5.5.2</ecNumber>
    </recommendedName>
</protein>
<evidence type="ECO:0000256" key="1">
    <source>
        <dbReference type="ARBA" id="ARBA00004739"/>
    </source>
</evidence>
<dbReference type="Proteomes" id="UP001164746">
    <property type="component" value="Chromosome 14"/>
</dbReference>
<evidence type="ECO:0000313" key="7">
    <source>
        <dbReference type="EMBL" id="WAR26692.1"/>
    </source>
</evidence>
<comment type="function">
    <text evidence="5">Converts proline to delta-1-pyrroline-5-carboxylate.</text>
</comment>
<dbReference type="PANTHER" id="PTHR13914">
    <property type="entry name" value="PROLINE OXIDASE"/>
    <property type="match status" value="1"/>
</dbReference>
<dbReference type="InterPro" id="IPR002872">
    <property type="entry name" value="Proline_DH_dom"/>
</dbReference>
<evidence type="ECO:0000256" key="4">
    <source>
        <dbReference type="ARBA" id="ARBA00023062"/>
    </source>
</evidence>
<dbReference type="InterPro" id="IPR029041">
    <property type="entry name" value="FAD-linked_oxidoreductase-like"/>
</dbReference>
<evidence type="ECO:0000313" key="8">
    <source>
        <dbReference type="Proteomes" id="UP001164746"/>
    </source>
</evidence>
<comment type="similarity">
    <text evidence="2 5">Belongs to the proline oxidase family.</text>
</comment>
<accession>A0ABY7FWX8</accession>
<dbReference type="Gene3D" id="3.20.20.220">
    <property type="match status" value="1"/>
</dbReference>
<reference evidence="7" key="1">
    <citation type="submission" date="2022-11" db="EMBL/GenBank/DDBJ databases">
        <title>Centuries of genome instability and evolution in soft-shell clam transmissible cancer (bioRxiv).</title>
        <authorList>
            <person name="Hart S.F.M."/>
            <person name="Yonemitsu M.A."/>
            <person name="Giersch R.M."/>
            <person name="Beal B.F."/>
            <person name="Arriagada G."/>
            <person name="Davis B.W."/>
            <person name="Ostrander E.A."/>
            <person name="Goff S.P."/>
            <person name="Metzger M.J."/>
        </authorList>
    </citation>
    <scope>NUCLEOTIDE SEQUENCE</scope>
    <source>
        <strain evidence="7">MELC-2E11</strain>
        <tissue evidence="7">Siphon/mantle</tissue>
    </source>
</reference>
<evidence type="ECO:0000256" key="5">
    <source>
        <dbReference type="RuleBase" id="RU364054"/>
    </source>
</evidence>
<comment type="cofactor">
    <cofactor evidence="5">
        <name>FAD</name>
        <dbReference type="ChEBI" id="CHEBI:57692"/>
    </cofactor>
</comment>